<keyword evidence="2" id="KW-0805">Transcription regulation</keyword>
<dbReference type="CDD" id="cd08420">
    <property type="entry name" value="PBP2_CysL_like"/>
    <property type="match status" value="1"/>
</dbReference>
<evidence type="ECO:0000256" key="2">
    <source>
        <dbReference type="ARBA" id="ARBA00023015"/>
    </source>
</evidence>
<dbReference type="PANTHER" id="PTHR30126">
    <property type="entry name" value="HTH-TYPE TRANSCRIPTIONAL REGULATOR"/>
    <property type="match status" value="1"/>
</dbReference>
<dbReference type="Pfam" id="PF03466">
    <property type="entry name" value="LysR_substrate"/>
    <property type="match status" value="1"/>
</dbReference>
<dbReference type="AlphaFoldDB" id="A0A1W2BEF4"/>
<name>A0A1W2BEF4_9SPHI</name>
<evidence type="ECO:0000256" key="4">
    <source>
        <dbReference type="ARBA" id="ARBA00023163"/>
    </source>
</evidence>
<comment type="similarity">
    <text evidence="1">Belongs to the LysR transcriptional regulatory family.</text>
</comment>
<dbReference type="PROSITE" id="PS50931">
    <property type="entry name" value="HTH_LYSR"/>
    <property type="match status" value="1"/>
</dbReference>
<dbReference type="PANTHER" id="PTHR30126:SF39">
    <property type="entry name" value="HTH-TYPE TRANSCRIPTIONAL REGULATOR CYSL"/>
    <property type="match status" value="1"/>
</dbReference>
<dbReference type="SUPFAM" id="SSF46785">
    <property type="entry name" value="Winged helix' DNA-binding domain"/>
    <property type="match status" value="1"/>
</dbReference>
<dbReference type="InterPro" id="IPR000847">
    <property type="entry name" value="LysR_HTH_N"/>
</dbReference>
<evidence type="ECO:0000259" key="5">
    <source>
        <dbReference type="PROSITE" id="PS50931"/>
    </source>
</evidence>
<reference evidence="6 7" key="1">
    <citation type="submission" date="2017-04" db="EMBL/GenBank/DDBJ databases">
        <authorList>
            <person name="Afonso C.L."/>
            <person name="Miller P.J."/>
            <person name="Scott M.A."/>
            <person name="Spackman E."/>
            <person name="Goraichik I."/>
            <person name="Dimitrov K.M."/>
            <person name="Suarez D.L."/>
            <person name="Swayne D.E."/>
        </authorList>
    </citation>
    <scope>NUCLEOTIDE SEQUENCE [LARGE SCALE GENOMIC DNA]</scope>
    <source>
        <strain evidence="6 7">DSM 19625</strain>
    </source>
</reference>
<feature type="domain" description="HTH lysR-type" evidence="5">
    <location>
        <begin position="1"/>
        <end position="58"/>
    </location>
</feature>
<keyword evidence="4" id="KW-0804">Transcription</keyword>
<dbReference type="InterPro" id="IPR005119">
    <property type="entry name" value="LysR_subst-bd"/>
</dbReference>
<proteinExistence type="inferred from homology"/>
<organism evidence="6 7">
    <name type="scientific">Pedobacter nyackensis</name>
    <dbReference type="NCBI Taxonomy" id="475255"/>
    <lineage>
        <taxon>Bacteria</taxon>
        <taxon>Pseudomonadati</taxon>
        <taxon>Bacteroidota</taxon>
        <taxon>Sphingobacteriia</taxon>
        <taxon>Sphingobacteriales</taxon>
        <taxon>Sphingobacteriaceae</taxon>
        <taxon>Pedobacter</taxon>
    </lineage>
</organism>
<dbReference type="RefSeq" id="WP_084288264.1">
    <property type="nucleotide sequence ID" value="NZ_FWYB01000002.1"/>
</dbReference>
<sequence>MSDFRLEVFYTVAKRLSFTKAAEELYITQPAVTKHIRELEQQYNNKLFDRNGNKIRLTPAGAILLSHAEDLFTIYRAIEFDMNALLQKHKGLLNLGASTTISQYLIAPILAGFKKKFEEIELKLITGNTAQIEKALIDKEIELGIVEGRSKNQEISYSDFLKDEIVLVCNKNHALAKANEINPSSLKAYRFIIREQGSGTRQVIDHALKDVGLSISDLPVEIQLGNTESIKSYLMHSNALAFLSIHAINKELLSGDLRIIDVKDLNITRNFYFTHLQGKPDPLAEKLIRFAKLHYNLK</sequence>
<gene>
    <name evidence="6" type="ORF">SAMN04488101_102395</name>
</gene>
<protein>
    <submittedName>
        <fullName evidence="6">DNA-binding transcriptional regulator, LysR family</fullName>
    </submittedName>
</protein>
<dbReference type="EMBL" id="FWYB01000002">
    <property type="protein sequence ID" value="SMC71266.1"/>
    <property type="molecule type" value="Genomic_DNA"/>
</dbReference>
<dbReference type="Proteomes" id="UP000192678">
    <property type="component" value="Unassembled WGS sequence"/>
</dbReference>
<accession>A0A1W2BEF4</accession>
<evidence type="ECO:0000256" key="1">
    <source>
        <dbReference type="ARBA" id="ARBA00009437"/>
    </source>
</evidence>
<dbReference type="FunFam" id="1.10.10.10:FF:000001">
    <property type="entry name" value="LysR family transcriptional regulator"/>
    <property type="match status" value="1"/>
</dbReference>
<dbReference type="Gene3D" id="1.10.10.10">
    <property type="entry name" value="Winged helix-like DNA-binding domain superfamily/Winged helix DNA-binding domain"/>
    <property type="match status" value="1"/>
</dbReference>
<dbReference type="InterPro" id="IPR036390">
    <property type="entry name" value="WH_DNA-bd_sf"/>
</dbReference>
<dbReference type="Gene3D" id="3.40.190.290">
    <property type="match status" value="1"/>
</dbReference>
<keyword evidence="7" id="KW-1185">Reference proteome</keyword>
<dbReference type="PRINTS" id="PR00039">
    <property type="entry name" value="HTHLYSR"/>
</dbReference>
<keyword evidence="3 6" id="KW-0238">DNA-binding</keyword>
<evidence type="ECO:0000313" key="6">
    <source>
        <dbReference type="EMBL" id="SMC71266.1"/>
    </source>
</evidence>
<evidence type="ECO:0000256" key="3">
    <source>
        <dbReference type="ARBA" id="ARBA00023125"/>
    </source>
</evidence>
<evidence type="ECO:0000313" key="7">
    <source>
        <dbReference type="Proteomes" id="UP000192678"/>
    </source>
</evidence>
<dbReference type="Pfam" id="PF00126">
    <property type="entry name" value="HTH_1"/>
    <property type="match status" value="1"/>
</dbReference>
<dbReference type="GO" id="GO:0000976">
    <property type="term" value="F:transcription cis-regulatory region binding"/>
    <property type="evidence" value="ECO:0007669"/>
    <property type="project" value="TreeGrafter"/>
</dbReference>
<dbReference type="InterPro" id="IPR036388">
    <property type="entry name" value="WH-like_DNA-bd_sf"/>
</dbReference>
<dbReference type="OrthoDB" id="9785745at2"/>
<dbReference type="STRING" id="475255.SAMN04488101_102395"/>
<dbReference type="SUPFAM" id="SSF53850">
    <property type="entry name" value="Periplasmic binding protein-like II"/>
    <property type="match status" value="1"/>
</dbReference>
<dbReference type="GO" id="GO:0003700">
    <property type="term" value="F:DNA-binding transcription factor activity"/>
    <property type="evidence" value="ECO:0007669"/>
    <property type="project" value="InterPro"/>
</dbReference>